<proteinExistence type="predicted"/>
<gene>
    <name evidence="2" type="ORF">G3M48_008199</name>
</gene>
<evidence type="ECO:0000313" key="3">
    <source>
        <dbReference type="Proteomes" id="UP001397290"/>
    </source>
</evidence>
<keyword evidence="3" id="KW-1185">Reference proteome</keyword>
<dbReference type="AlphaFoldDB" id="A0AAW0RKU1"/>
<feature type="non-terminal residue" evidence="2">
    <location>
        <position position="119"/>
    </location>
</feature>
<organism evidence="2 3">
    <name type="scientific">Beauveria asiatica</name>
    <dbReference type="NCBI Taxonomy" id="1069075"/>
    <lineage>
        <taxon>Eukaryota</taxon>
        <taxon>Fungi</taxon>
        <taxon>Dikarya</taxon>
        <taxon>Ascomycota</taxon>
        <taxon>Pezizomycotina</taxon>
        <taxon>Sordariomycetes</taxon>
        <taxon>Hypocreomycetidae</taxon>
        <taxon>Hypocreales</taxon>
        <taxon>Cordycipitaceae</taxon>
        <taxon>Beauveria</taxon>
    </lineage>
</organism>
<reference evidence="2 3" key="1">
    <citation type="submission" date="2020-02" db="EMBL/GenBank/DDBJ databases">
        <title>Comparative genomics of the hypocrealean fungal genus Beauvera.</title>
        <authorList>
            <person name="Showalter D.N."/>
            <person name="Bushley K.E."/>
            <person name="Rehner S.A."/>
        </authorList>
    </citation>
    <scope>NUCLEOTIDE SEQUENCE [LARGE SCALE GENOMIC DNA]</scope>
    <source>
        <strain evidence="2 3">ARSEF4384</strain>
    </source>
</reference>
<feature type="region of interest" description="Disordered" evidence="1">
    <location>
        <begin position="100"/>
        <end position="119"/>
    </location>
</feature>
<sequence length="119" mass="12230">MSAEPSPTRNTDGNICTCSSPPRLRPGVALTTGLRMAWITATGRAAGCRRAGRTAQGKAMAGSLLMRPNPRLDESGDVAAGQHAACADAAVATAVFYGRSSNPPMMNDERGNQGGAMLP</sequence>
<dbReference type="EMBL" id="JAAHCF010000605">
    <property type="protein sequence ID" value="KAK8142808.1"/>
    <property type="molecule type" value="Genomic_DNA"/>
</dbReference>
<evidence type="ECO:0000313" key="2">
    <source>
        <dbReference type="EMBL" id="KAK8142808.1"/>
    </source>
</evidence>
<accession>A0AAW0RKU1</accession>
<protein>
    <submittedName>
        <fullName evidence="2">Uncharacterized protein</fullName>
    </submittedName>
</protein>
<dbReference type="Proteomes" id="UP001397290">
    <property type="component" value="Unassembled WGS sequence"/>
</dbReference>
<name>A0AAW0RKU1_9HYPO</name>
<comment type="caution">
    <text evidence="2">The sequence shown here is derived from an EMBL/GenBank/DDBJ whole genome shotgun (WGS) entry which is preliminary data.</text>
</comment>
<evidence type="ECO:0000256" key="1">
    <source>
        <dbReference type="SAM" id="MobiDB-lite"/>
    </source>
</evidence>